<organism evidence="2 3">
    <name type="scientific">Anaerobacillus arseniciselenatis</name>
    <dbReference type="NCBI Taxonomy" id="85682"/>
    <lineage>
        <taxon>Bacteria</taxon>
        <taxon>Bacillati</taxon>
        <taxon>Bacillota</taxon>
        <taxon>Bacilli</taxon>
        <taxon>Bacillales</taxon>
        <taxon>Bacillaceae</taxon>
        <taxon>Anaerobacillus</taxon>
    </lineage>
</organism>
<dbReference type="RefSeq" id="WP_071312257.1">
    <property type="nucleotide sequence ID" value="NZ_MLQQ01000002.1"/>
</dbReference>
<keyword evidence="1" id="KW-0472">Membrane</keyword>
<dbReference type="PANTHER" id="PTHR37826:SF3">
    <property type="entry name" value="J DOMAIN-CONTAINING PROTEIN"/>
    <property type="match status" value="1"/>
</dbReference>
<dbReference type="OrthoDB" id="3182597at2"/>
<keyword evidence="3" id="KW-1185">Reference proteome</keyword>
<evidence type="ECO:0000256" key="1">
    <source>
        <dbReference type="SAM" id="Phobius"/>
    </source>
</evidence>
<dbReference type="PANTHER" id="PTHR37826">
    <property type="entry name" value="FLOTILLIN BAND_7_5 DOMAIN PROTEIN"/>
    <property type="match status" value="1"/>
</dbReference>
<dbReference type="EMBL" id="MLQQ01000002">
    <property type="protein sequence ID" value="OIJ15153.1"/>
    <property type="molecule type" value="Genomic_DNA"/>
</dbReference>
<reference evidence="2 3" key="1">
    <citation type="submission" date="2016-10" db="EMBL/GenBank/DDBJ databases">
        <title>Draft genome sequences of four alkaliphilic bacteria belonging to the Anaerobacillus genus.</title>
        <authorList>
            <person name="Bassil N.M."/>
            <person name="Lloyd J.R."/>
        </authorList>
    </citation>
    <scope>NUCLEOTIDE SEQUENCE [LARGE SCALE GENOMIC DNA]</scope>
    <source>
        <strain evidence="2 3">DSM 15340</strain>
    </source>
</reference>
<name>A0A1S2LSP5_9BACI</name>
<gene>
    <name evidence="2" type="ORF">BKP35_04685</name>
</gene>
<comment type="caution">
    <text evidence="2">The sequence shown here is derived from an EMBL/GenBank/DDBJ whole genome shotgun (WGS) entry which is preliminary data.</text>
</comment>
<evidence type="ECO:0000313" key="2">
    <source>
        <dbReference type="EMBL" id="OIJ15153.1"/>
    </source>
</evidence>
<dbReference type="AlphaFoldDB" id="A0A1S2LSP5"/>
<evidence type="ECO:0000313" key="3">
    <source>
        <dbReference type="Proteomes" id="UP000180098"/>
    </source>
</evidence>
<protein>
    <recommendedName>
        <fullName evidence="4">TFIIB-type domain-containing protein</fullName>
    </recommendedName>
</protein>
<feature type="transmembrane region" description="Helical" evidence="1">
    <location>
        <begin position="315"/>
        <end position="337"/>
    </location>
</feature>
<evidence type="ECO:0008006" key="4">
    <source>
        <dbReference type="Google" id="ProtNLM"/>
    </source>
</evidence>
<keyword evidence="1" id="KW-1133">Transmembrane helix</keyword>
<proteinExistence type="predicted"/>
<dbReference type="Proteomes" id="UP000180098">
    <property type="component" value="Unassembled WGS sequence"/>
</dbReference>
<sequence>MIIHYKCPDCGSDMRFDSYSGHLACDSCGREDNIDSYPKEFLTHEFEEGEAIEYQCNNCGAVVLTEADTVSTNCCFCGAGVVIADRVSGSLAPSKVIPFSISKDQAKEAFKKWCGKGYLLPKDFANADRIKSITGMYVPFWLYDLRSKGDADAVCTKKRTYTQGDYIYTETSYFDVHRQVDLRYAKVPVDASEKLDDKIMDKLEPYDYGNLKDFNTPYLVGYLAEKYNYDDKQLFPRVKSRVEKYVNSYIDSTIRGYATTSYKRKDINTEQTNAEYTLIPVWMVSYDFDKKEHIFAMNGQTGKIVGKPPISKKRVAAWFAGVSSITFVTLKTIAWFMGGGI</sequence>
<keyword evidence="1" id="KW-0812">Transmembrane</keyword>
<accession>A0A1S2LSP5</accession>